<feature type="region of interest" description="Disordered" evidence="1">
    <location>
        <begin position="517"/>
        <end position="554"/>
    </location>
</feature>
<dbReference type="Pfam" id="PF21131">
    <property type="entry name" value="eEFSec_4th"/>
    <property type="match status" value="1"/>
</dbReference>
<keyword evidence="4" id="KW-0251">Elongation factor</keyword>
<dbReference type="GO" id="GO:0001514">
    <property type="term" value="P:selenocysteine incorporation"/>
    <property type="evidence" value="ECO:0007669"/>
    <property type="project" value="TreeGrafter"/>
</dbReference>
<feature type="domain" description="Selenocysteine-specific elongation factor 3rd" evidence="3">
    <location>
        <begin position="134"/>
        <end position="265"/>
    </location>
</feature>
<dbReference type="Pfam" id="PF21208">
    <property type="entry name" value="euk_SelB_III"/>
    <property type="match status" value="1"/>
</dbReference>
<evidence type="ECO:0000313" key="4">
    <source>
        <dbReference type="EMBL" id="KAG8516921.1"/>
    </source>
</evidence>
<dbReference type="Proteomes" id="UP000700334">
    <property type="component" value="Unassembled WGS sequence"/>
</dbReference>
<reference evidence="4" key="1">
    <citation type="journal article" date="2021" name="Evol. Appl.">
        <title>The genome of the Pyrenean desman and the effects of bottlenecks and inbreeding on the genomic landscape of an endangered species.</title>
        <authorList>
            <person name="Escoda L."/>
            <person name="Castresana J."/>
        </authorList>
    </citation>
    <scope>NUCLEOTIDE SEQUENCE</scope>
    <source>
        <strain evidence="4">IBE-C5619</strain>
    </source>
</reference>
<dbReference type="InterPro" id="IPR049394">
    <property type="entry name" value="eEFSec_C"/>
</dbReference>
<dbReference type="AlphaFoldDB" id="A0A8J6DQH3"/>
<accession>A0A8J6DQH3</accession>
<name>A0A8J6DQH3_GALPY</name>
<feature type="domain" description="Selenocysteine-specific elongation factor C-terminal RIFT" evidence="2">
    <location>
        <begin position="444"/>
        <end position="499"/>
    </location>
</feature>
<keyword evidence="4" id="KW-0648">Protein biosynthesis</keyword>
<dbReference type="InterPro" id="IPR009000">
    <property type="entry name" value="Transl_B-barrel_sf"/>
</dbReference>
<evidence type="ECO:0000313" key="5">
    <source>
        <dbReference type="Proteomes" id="UP000700334"/>
    </source>
</evidence>
<organism evidence="4 5">
    <name type="scientific">Galemys pyrenaicus</name>
    <name type="common">Iberian desman</name>
    <name type="synonym">Pyrenean desman</name>
    <dbReference type="NCBI Taxonomy" id="202257"/>
    <lineage>
        <taxon>Eukaryota</taxon>
        <taxon>Metazoa</taxon>
        <taxon>Chordata</taxon>
        <taxon>Craniata</taxon>
        <taxon>Vertebrata</taxon>
        <taxon>Euteleostomi</taxon>
        <taxon>Mammalia</taxon>
        <taxon>Eutheria</taxon>
        <taxon>Laurasiatheria</taxon>
        <taxon>Eulipotyphla</taxon>
        <taxon>Talpidae</taxon>
        <taxon>Galemys</taxon>
    </lineage>
</organism>
<dbReference type="InterPro" id="IPR049393">
    <property type="entry name" value="eEFSec_III"/>
</dbReference>
<dbReference type="GO" id="GO:0003746">
    <property type="term" value="F:translation elongation factor activity"/>
    <property type="evidence" value="ECO:0007669"/>
    <property type="project" value="UniProtKB-KW"/>
</dbReference>
<protein>
    <submittedName>
        <fullName evidence="4">Selenocysteine-specific elongation factor</fullName>
    </submittedName>
</protein>
<proteinExistence type="predicted"/>
<evidence type="ECO:0000259" key="3">
    <source>
        <dbReference type="Pfam" id="PF21208"/>
    </source>
</evidence>
<dbReference type="PANTHER" id="PTHR43721:SF11">
    <property type="entry name" value="SELENOCYSTEINE-SPECIFIC ELONGATION FACTOR"/>
    <property type="match status" value="1"/>
</dbReference>
<gene>
    <name evidence="4" type="ORF">J0S82_013476</name>
</gene>
<feature type="compositionally biased region" description="Low complexity" evidence="1">
    <location>
        <begin position="531"/>
        <end position="554"/>
    </location>
</feature>
<sequence>MGELGGAGWAAVTTTCILEERAPGICRAVPAGSPGNVAPRPPRWPVLCARQPWDKDLSTGIPAPQDSLVLRAFSLAPAQVVKKVKSMQMFHMPVPSAMQGDRLGICVTQFDPKLLERGLVCAPESLHTIHAALISVEKISYFRGPLLTKAKFHITVGHETVMGRLMFFSPDPDSFDREPVLDSFDFSREYLFQEQYLCRESAPAVTESGEADRKGGQAAEGCCPRQQWALVEFEKPVTCPRLCLVIGSRLDADIHANACRLAFHGVLLHGLEDKNYSESSLPRLKVYKLKHKHGLVERVSSSSLASVLTSCAGPVGRARGKVSILERGRLTTGGQCLLKDRPDQPGSWCGQGQAEPSLAALLPEPGPPGPLASLGRMREAAPVRLIQQLRWAPWWWEPGHCRGARPGPSLQGNPLELKDEEEFTCGNEWPPSPGADEPSGPGFRQQAMDDYSVIGRSLFKKETNIQLFVGLEVHLSTGERGVIDSAFGQSGKFKVHVPGERPLLPLGAGRAWCDSPSEAPAGCCAPRAGSAAKARVRPAGPRGPSRPGRASTPV</sequence>
<keyword evidence="5" id="KW-1185">Reference proteome</keyword>
<dbReference type="PANTHER" id="PTHR43721">
    <property type="entry name" value="ELONGATION FACTOR TU-RELATED"/>
    <property type="match status" value="1"/>
</dbReference>
<dbReference type="SUPFAM" id="SSF50447">
    <property type="entry name" value="Translation proteins"/>
    <property type="match status" value="1"/>
</dbReference>
<dbReference type="InterPro" id="IPR050055">
    <property type="entry name" value="EF-Tu_GTPase"/>
</dbReference>
<evidence type="ECO:0000259" key="2">
    <source>
        <dbReference type="Pfam" id="PF21131"/>
    </source>
</evidence>
<evidence type="ECO:0000256" key="1">
    <source>
        <dbReference type="SAM" id="MobiDB-lite"/>
    </source>
</evidence>
<dbReference type="EMBL" id="JAGFMF010011663">
    <property type="protein sequence ID" value="KAG8516921.1"/>
    <property type="molecule type" value="Genomic_DNA"/>
</dbReference>
<dbReference type="Gene3D" id="2.40.30.10">
    <property type="entry name" value="Translation factors"/>
    <property type="match status" value="1"/>
</dbReference>
<dbReference type="OrthoDB" id="2067at2759"/>
<dbReference type="CDD" id="cd04094">
    <property type="entry name" value="eSelB_III"/>
    <property type="match status" value="1"/>
</dbReference>
<comment type="caution">
    <text evidence="4">The sequence shown here is derived from an EMBL/GenBank/DDBJ whole genome shotgun (WGS) entry which is preliminary data.</text>
</comment>